<organism evidence="3 4">
    <name type="scientific">Corynebacterium tapiri</name>
    <dbReference type="NCBI Taxonomy" id="1448266"/>
    <lineage>
        <taxon>Bacteria</taxon>
        <taxon>Bacillati</taxon>
        <taxon>Actinomycetota</taxon>
        <taxon>Actinomycetes</taxon>
        <taxon>Mycobacteriales</taxon>
        <taxon>Corynebacteriaceae</taxon>
        <taxon>Corynebacterium</taxon>
    </lineage>
</organism>
<evidence type="ECO:0000313" key="4">
    <source>
        <dbReference type="Proteomes" id="UP000312032"/>
    </source>
</evidence>
<protein>
    <recommendedName>
        <fullName evidence="2">Putative zinc-finger domain-containing protein</fullName>
    </recommendedName>
</protein>
<evidence type="ECO:0000313" key="3">
    <source>
        <dbReference type="EMBL" id="TNM00438.1"/>
    </source>
</evidence>
<evidence type="ECO:0000259" key="2">
    <source>
        <dbReference type="Pfam" id="PF13490"/>
    </source>
</evidence>
<feature type="transmembrane region" description="Helical" evidence="1">
    <location>
        <begin position="221"/>
        <end position="244"/>
    </location>
</feature>
<dbReference type="EMBL" id="VDHJ01000001">
    <property type="protein sequence ID" value="TNM00438.1"/>
    <property type="molecule type" value="Genomic_DNA"/>
</dbReference>
<gene>
    <name evidence="3" type="ORF">FHE74_00350</name>
</gene>
<dbReference type="Proteomes" id="UP000312032">
    <property type="component" value="Unassembled WGS sequence"/>
</dbReference>
<dbReference type="InterPro" id="IPR027383">
    <property type="entry name" value="Znf_put"/>
</dbReference>
<feature type="transmembrane region" description="Helical" evidence="1">
    <location>
        <begin position="188"/>
        <end position="209"/>
    </location>
</feature>
<keyword evidence="1" id="KW-1133">Transmembrane helix</keyword>
<keyword evidence="4" id="KW-1185">Reference proteome</keyword>
<dbReference type="Pfam" id="PF13490">
    <property type="entry name" value="zf-HC2"/>
    <property type="match status" value="1"/>
</dbReference>
<feature type="transmembrane region" description="Helical" evidence="1">
    <location>
        <begin position="119"/>
        <end position="141"/>
    </location>
</feature>
<feature type="transmembrane region" description="Helical" evidence="1">
    <location>
        <begin position="161"/>
        <end position="181"/>
    </location>
</feature>
<dbReference type="OrthoDB" id="5197868at2"/>
<feature type="domain" description="Putative zinc-finger" evidence="2">
    <location>
        <begin position="38"/>
        <end position="70"/>
    </location>
</feature>
<accession>A0A5C4U746</accession>
<evidence type="ECO:0000256" key="1">
    <source>
        <dbReference type="SAM" id="Phobius"/>
    </source>
</evidence>
<name>A0A5C4U746_9CORY</name>
<comment type="caution">
    <text evidence="3">The sequence shown here is derived from an EMBL/GenBank/DDBJ whole genome shotgun (WGS) entry which is preliminary data.</text>
</comment>
<keyword evidence="1" id="KW-0812">Transmembrane</keyword>
<dbReference type="AlphaFoldDB" id="A0A5C4U746"/>
<proteinExistence type="predicted"/>
<sequence length="258" mass="27371">MAGSNSLLCLRLPCSSSSSLGPGERAWTGCSPVIEHERIQAALSARLDGESSGIPDDIVDAHVANCPECQDYKARVVSLSDKLSFIEPQSTGMAPPQNFSDTILAGVESEWRRRTSPRLAWLAGGRITVAVLAVAYLGWALVLLAGADDIARAQDWVDPQLFRLSVEAAGLRFALAVGLALCAWKPSLIPGFVVVPATLTAFLVGFTVRDIVLGEISMADLLSLAAILVTVLILVGTWVAHAGVQLRQAWRSLSANPS</sequence>
<reference evidence="3 4" key="1">
    <citation type="submission" date="2019-06" db="EMBL/GenBank/DDBJ databases">
        <authorList>
            <person name="Li J."/>
        </authorList>
    </citation>
    <scope>NUCLEOTIDE SEQUENCE [LARGE SCALE GENOMIC DNA]</scope>
    <source>
        <strain evidence="3 4">LMG 28165</strain>
    </source>
</reference>
<keyword evidence="1" id="KW-0472">Membrane</keyword>